<dbReference type="InterPro" id="IPR013087">
    <property type="entry name" value="Znf_C2H2_type"/>
</dbReference>
<organism evidence="2 3">
    <name type="scientific">Lottia gigantea</name>
    <name type="common">Giant owl limpet</name>
    <dbReference type="NCBI Taxonomy" id="225164"/>
    <lineage>
        <taxon>Eukaryota</taxon>
        <taxon>Metazoa</taxon>
        <taxon>Spiralia</taxon>
        <taxon>Lophotrochozoa</taxon>
        <taxon>Mollusca</taxon>
        <taxon>Gastropoda</taxon>
        <taxon>Patellogastropoda</taxon>
        <taxon>Lottioidea</taxon>
        <taxon>Lottiidae</taxon>
        <taxon>Lottia</taxon>
    </lineage>
</organism>
<protein>
    <recommendedName>
        <fullName evidence="1">C2H2-type domain-containing protein</fullName>
    </recommendedName>
</protein>
<dbReference type="RefSeq" id="XP_009046496.1">
    <property type="nucleotide sequence ID" value="XM_009048248.1"/>
</dbReference>
<evidence type="ECO:0000259" key="1">
    <source>
        <dbReference type="PROSITE" id="PS00028"/>
    </source>
</evidence>
<dbReference type="PROSITE" id="PS00028">
    <property type="entry name" value="ZINC_FINGER_C2H2_1"/>
    <property type="match status" value="1"/>
</dbReference>
<dbReference type="AlphaFoldDB" id="V4B662"/>
<dbReference type="GeneID" id="20248299"/>
<accession>V4B662</accession>
<dbReference type="CTD" id="20248299"/>
<dbReference type="HOGENOM" id="CLU_2673904_0_0_1"/>
<name>V4B662_LOTGI</name>
<feature type="domain" description="C2H2-type" evidence="1">
    <location>
        <begin position="18"/>
        <end position="38"/>
    </location>
</feature>
<dbReference type="KEGG" id="lgi:LOTGIDRAFT_230466"/>
<dbReference type="Proteomes" id="UP000030746">
    <property type="component" value="Unassembled WGS sequence"/>
</dbReference>
<evidence type="ECO:0000313" key="3">
    <source>
        <dbReference type="Proteomes" id="UP000030746"/>
    </source>
</evidence>
<reference evidence="2 3" key="1">
    <citation type="journal article" date="2013" name="Nature">
        <title>Insights into bilaterian evolution from three spiralian genomes.</title>
        <authorList>
            <person name="Simakov O."/>
            <person name="Marletaz F."/>
            <person name="Cho S.J."/>
            <person name="Edsinger-Gonzales E."/>
            <person name="Havlak P."/>
            <person name="Hellsten U."/>
            <person name="Kuo D.H."/>
            <person name="Larsson T."/>
            <person name="Lv J."/>
            <person name="Arendt D."/>
            <person name="Savage R."/>
            <person name="Osoegawa K."/>
            <person name="de Jong P."/>
            <person name="Grimwood J."/>
            <person name="Chapman J.A."/>
            <person name="Shapiro H."/>
            <person name="Aerts A."/>
            <person name="Otillar R.P."/>
            <person name="Terry A.Y."/>
            <person name="Boore J.L."/>
            <person name="Grigoriev I.V."/>
            <person name="Lindberg D.R."/>
            <person name="Seaver E.C."/>
            <person name="Weisblat D.A."/>
            <person name="Putnam N.H."/>
            <person name="Rokhsar D.S."/>
        </authorList>
    </citation>
    <scope>NUCLEOTIDE SEQUENCE [LARGE SCALE GENOMIC DNA]</scope>
</reference>
<gene>
    <name evidence="2" type="ORF">LOTGIDRAFT_230466</name>
</gene>
<proteinExistence type="predicted"/>
<keyword evidence="3" id="KW-1185">Reference proteome</keyword>
<dbReference type="EMBL" id="KB200129">
    <property type="protein sequence ID" value="ESP03026.1"/>
    <property type="molecule type" value="Genomic_DNA"/>
</dbReference>
<sequence>MQERKQSIKMGDSEKHQCRVCDMIFHSYEELERHCLIHIENDNPATRPNSEIVSTFAIGTSAKSVVDSKDQLNSH</sequence>
<evidence type="ECO:0000313" key="2">
    <source>
        <dbReference type="EMBL" id="ESP03026.1"/>
    </source>
</evidence>